<dbReference type="InterPro" id="IPR036388">
    <property type="entry name" value="WH-like_DNA-bd_sf"/>
</dbReference>
<evidence type="ECO:0000313" key="6">
    <source>
        <dbReference type="Proteomes" id="UP001621418"/>
    </source>
</evidence>
<dbReference type="Pfam" id="PF13404">
    <property type="entry name" value="HTH_AsnC-type"/>
    <property type="match status" value="2"/>
</dbReference>
<gene>
    <name evidence="5" type="ORF">OG308_26525</name>
</gene>
<dbReference type="PRINTS" id="PR00033">
    <property type="entry name" value="HTHASNC"/>
</dbReference>
<evidence type="ECO:0000259" key="4">
    <source>
        <dbReference type="PROSITE" id="PS50956"/>
    </source>
</evidence>
<keyword evidence="1" id="KW-0805">Transcription regulation</keyword>
<dbReference type="InterPro" id="IPR019888">
    <property type="entry name" value="Tscrpt_reg_AsnC-like"/>
</dbReference>
<proteinExistence type="predicted"/>
<keyword evidence="2" id="KW-0238">DNA-binding</keyword>
<organism evidence="5 6">
    <name type="scientific">Nocardia salmonicida</name>
    <dbReference type="NCBI Taxonomy" id="53431"/>
    <lineage>
        <taxon>Bacteria</taxon>
        <taxon>Bacillati</taxon>
        <taxon>Actinomycetota</taxon>
        <taxon>Actinomycetes</taxon>
        <taxon>Mycobacteriales</taxon>
        <taxon>Nocardiaceae</taxon>
        <taxon>Nocardia</taxon>
    </lineage>
</organism>
<dbReference type="PROSITE" id="PS50956">
    <property type="entry name" value="HTH_ASNC_2"/>
    <property type="match status" value="1"/>
</dbReference>
<feature type="domain" description="HTH asnC-type" evidence="4">
    <location>
        <begin position="180"/>
        <end position="236"/>
    </location>
</feature>
<protein>
    <submittedName>
        <fullName evidence="5">AsnC family transcriptional regulator</fullName>
    </submittedName>
</protein>
<keyword evidence="6" id="KW-1185">Reference proteome</keyword>
<evidence type="ECO:0000256" key="2">
    <source>
        <dbReference type="ARBA" id="ARBA00023125"/>
    </source>
</evidence>
<dbReference type="Gene3D" id="1.10.10.10">
    <property type="entry name" value="Winged helix-like DNA-binding domain superfamily/Winged helix DNA-binding domain"/>
    <property type="match status" value="2"/>
</dbReference>
<dbReference type="EMBL" id="CP109527">
    <property type="protein sequence ID" value="WTY34839.1"/>
    <property type="molecule type" value="Genomic_DNA"/>
</dbReference>
<dbReference type="InterPro" id="IPR000485">
    <property type="entry name" value="AsnC-type_HTH_dom"/>
</dbReference>
<dbReference type="Proteomes" id="UP001621418">
    <property type="component" value="Chromosome"/>
</dbReference>
<name>A0ABZ1N4E3_9NOCA</name>
<dbReference type="InterPro" id="IPR036390">
    <property type="entry name" value="WH_DNA-bd_sf"/>
</dbReference>
<dbReference type="SMART" id="SM00344">
    <property type="entry name" value="HTH_ASNC"/>
    <property type="match status" value="1"/>
</dbReference>
<evidence type="ECO:0000256" key="3">
    <source>
        <dbReference type="ARBA" id="ARBA00023163"/>
    </source>
</evidence>
<accession>A0ABZ1N4E3</accession>
<dbReference type="Gene3D" id="3.30.70.920">
    <property type="match status" value="1"/>
</dbReference>
<evidence type="ECO:0000313" key="5">
    <source>
        <dbReference type="EMBL" id="WTY34839.1"/>
    </source>
</evidence>
<dbReference type="PANTHER" id="PTHR30154:SF34">
    <property type="entry name" value="TRANSCRIPTIONAL REGULATOR AZLB"/>
    <property type="match status" value="1"/>
</dbReference>
<dbReference type="RefSeq" id="WP_405147198.1">
    <property type="nucleotide sequence ID" value="NZ_CP109527.1"/>
</dbReference>
<dbReference type="PANTHER" id="PTHR30154">
    <property type="entry name" value="LEUCINE-RESPONSIVE REGULATORY PROTEIN"/>
    <property type="match status" value="1"/>
</dbReference>
<dbReference type="SUPFAM" id="SSF54909">
    <property type="entry name" value="Dimeric alpha+beta barrel"/>
    <property type="match status" value="1"/>
</dbReference>
<evidence type="ECO:0000256" key="1">
    <source>
        <dbReference type="ARBA" id="ARBA00023015"/>
    </source>
</evidence>
<dbReference type="InterPro" id="IPR011008">
    <property type="entry name" value="Dimeric_a/b-barrel"/>
</dbReference>
<keyword evidence="3" id="KW-0804">Transcription</keyword>
<dbReference type="Pfam" id="PF01037">
    <property type="entry name" value="AsnC_trans_reg"/>
    <property type="match status" value="1"/>
</dbReference>
<reference evidence="5 6" key="1">
    <citation type="submission" date="2022-10" db="EMBL/GenBank/DDBJ databases">
        <title>The complete genomes of actinobacterial strains from the NBC collection.</title>
        <authorList>
            <person name="Joergensen T.S."/>
            <person name="Alvarez Arevalo M."/>
            <person name="Sterndorff E.B."/>
            <person name="Faurdal D."/>
            <person name="Vuksanovic O."/>
            <person name="Mourched A.-S."/>
            <person name="Charusanti P."/>
            <person name="Shaw S."/>
            <person name="Blin K."/>
            <person name="Weber T."/>
        </authorList>
    </citation>
    <scope>NUCLEOTIDE SEQUENCE [LARGE SCALE GENOMIC DNA]</scope>
    <source>
        <strain evidence="5 6">NBC_01413</strain>
    </source>
</reference>
<dbReference type="SUPFAM" id="SSF46785">
    <property type="entry name" value="Winged helix' DNA-binding domain"/>
    <property type="match status" value="2"/>
</dbReference>
<dbReference type="InterPro" id="IPR019887">
    <property type="entry name" value="Tscrpt_reg_AsnC/Lrp_C"/>
</dbReference>
<sequence length="326" mass="35603">MVESVSLDPDDRRVLHALQLGPRTSFARIGAVLGLSERSVSRRYHRLRSELILRVVGLTRHDQPDQADWILQIAAPPASVDTVARTLAARADTSWIASLADTGGLFCILRTTQADCHPLAQLRRMPNVDVVTAQRLLAPVAGVGGWPGRLQALTQEERQALLEHHHRDYPQPLSPRTDGDQRLLALLAIDGRMSVARLARASGIAESTVRRRITELTAHGVLMFEVEVDPKLYGRSIDVICRLDVRPASLRAVTDALGAHAEVAFAATTTGESTVLALLELTDTVALHNYLADSIGALSGVHRVHTEIVADWIKRAGPLPLPLPRR</sequence>